<protein>
    <recommendedName>
        <fullName evidence="7">DNA polymerase V</fullName>
    </recommendedName>
</protein>
<name>A0ABQ9L3M5_HEVBR</name>
<keyword evidence="6" id="KW-1185">Reference proteome</keyword>
<feature type="compositionally biased region" description="Basic and acidic residues" evidence="4">
    <location>
        <begin position="58"/>
        <end position="74"/>
    </location>
</feature>
<evidence type="ECO:0000256" key="2">
    <source>
        <dbReference type="ARBA" id="ARBA00006809"/>
    </source>
</evidence>
<gene>
    <name evidence="5" type="ORF">P3X46_024766</name>
</gene>
<evidence type="ECO:0000313" key="5">
    <source>
        <dbReference type="EMBL" id="KAJ9159247.1"/>
    </source>
</evidence>
<dbReference type="PANTHER" id="PTHR13213:SF2">
    <property type="entry name" value="MYB-BINDING PROTEIN 1A"/>
    <property type="match status" value="1"/>
</dbReference>
<organism evidence="5 6">
    <name type="scientific">Hevea brasiliensis</name>
    <name type="common">Para rubber tree</name>
    <name type="synonym">Siphonia brasiliensis</name>
    <dbReference type="NCBI Taxonomy" id="3981"/>
    <lineage>
        <taxon>Eukaryota</taxon>
        <taxon>Viridiplantae</taxon>
        <taxon>Streptophyta</taxon>
        <taxon>Embryophyta</taxon>
        <taxon>Tracheophyta</taxon>
        <taxon>Spermatophyta</taxon>
        <taxon>Magnoliopsida</taxon>
        <taxon>eudicotyledons</taxon>
        <taxon>Gunneridae</taxon>
        <taxon>Pentapetalae</taxon>
        <taxon>rosids</taxon>
        <taxon>fabids</taxon>
        <taxon>Malpighiales</taxon>
        <taxon>Euphorbiaceae</taxon>
        <taxon>Crotonoideae</taxon>
        <taxon>Micrandreae</taxon>
        <taxon>Hevea</taxon>
    </lineage>
</organism>
<feature type="compositionally biased region" description="Acidic residues" evidence="4">
    <location>
        <begin position="906"/>
        <end position="928"/>
    </location>
</feature>
<sequence length="1285" mass="144496">MGSKKRSSGSVEEVDNLVDSNTENVASNPLKKKLKKCKKKDEETAHGDAPAVPSSVKPMERRKERKALDKERHRLALENQESKPKLMEVEKDVNETRGQILGSSNGDLPEFHIGVFKDLASADVSVREAAVERLVTELQAVQNAYEMVENKEVIEGGLKLEAEKDDGLNNCAPSLRYAVRRLIRGASSSRECARQGFALGLTVLVGTIPSIKLDSLLKLIVDLLEVSSSMKGQEIRDCLLGRLFAYGALARSGRMTQEWMSDQSISPNMSSFIKEFINALLSLASKKRYLQEPSIEIILDLVEKLPTDFLLNHVLETPGLREWFEGATDVGNPDALLLALKIRDKISVDSVIFSNILPYPFTPSRLFASDHLSSLVNCLKESTFCQPRIHSVWPVLVSILLPDAVLQVEDMVSASNSLKKHKKGRKPSSSEEETSKIIQNFCEVIIEGSLLLSSHDRKHLAFDILLLLLPRLPASLFPIVLSYKLVQCLMDTLSTKDSWLYKVAEHFLKELSDWVGNDDVRRVAVIVALQKHSNGKFDNVTRTKTVKTLMTEFMTEAGCMLFIQNLMNMFVDEGHTSEEPSDQSQTTDDNSEIGSIEDKDSGSAMGNSDFLKIWVVESLPSILKCLKLDSEAKFRVQKEILKFLTVQGLFSASLGSEVTSFELQEKFRWPKVAASSATCKMCIEQVQLLLASAQKMEGPHSLANVLEPNDLGSYFMRFLSTLRNIPSISLFRPLSNEDEKALERLQEMETRLSREERNCGHSTDVNKLHALKYLLIQLLLQVLLRPGEFSEAVSELVICYKKAFAASDLLDTSGEDELDSDGSPELMDVLVDTLLSLLPQSSAPMRSAIEQVFKYFCDEVTNDGLLQMLRVIKKDLKPARHQEPDSEDDDDDEDFLGIEEDEIDEAEIGETVEIEEQTDDSEAVVEADEAVKESPIDSDDSDGGMDDDAMFRMDTYLAQIFKERKNQAGGETAQSQLVLFKLRVLSLLEIYLHANPGKPQVLTLYSNLASALVKPHTTEISEQLGQRIWGILQKKIFKAKDFPKGEAVQLSTLESLLEKNLKLASKPFKRKKSAVPSKKKQSASWKRHKMIISLAQNSTYWILKIIDARKFSDSELHRVFDIFKGVLVGYFDSKKSQIKSEFLKEIFRRRPWIGHHLFGFLLEKCGSAKSEFRRVDALDLVMEILKSMVSSGTDESSRNASKKMLKNHLQKLSHLVKELVMNMPENKSRRAEVRKFCGKIFQIVSIHDITKSFLKELAPETQAACELQLGELFHNMKKAKDNPKN</sequence>
<evidence type="ECO:0008006" key="7">
    <source>
        <dbReference type="Google" id="ProtNLM"/>
    </source>
</evidence>
<dbReference type="PANTHER" id="PTHR13213">
    <property type="entry name" value="MYB-BINDING PROTEIN 1A FAMILY MEMBER"/>
    <property type="match status" value="1"/>
</dbReference>
<feature type="region of interest" description="Disordered" evidence="4">
    <location>
        <begin position="1"/>
        <end position="74"/>
    </location>
</feature>
<keyword evidence="3" id="KW-0539">Nucleus</keyword>
<accession>A0ABQ9L3M5</accession>
<evidence type="ECO:0000256" key="1">
    <source>
        <dbReference type="ARBA" id="ARBA00004123"/>
    </source>
</evidence>
<comment type="caution">
    <text evidence="5">The sequence shown here is derived from an EMBL/GenBank/DDBJ whole genome shotgun (WGS) entry which is preliminary data.</text>
</comment>
<reference evidence="5" key="1">
    <citation type="journal article" date="2023" name="Plant Biotechnol. J.">
        <title>Chromosome-level wild Hevea brasiliensis genome provides new tools for genomic-assisted breeding and valuable loci to elevate rubber yield.</title>
        <authorList>
            <person name="Cheng H."/>
            <person name="Song X."/>
            <person name="Hu Y."/>
            <person name="Wu T."/>
            <person name="Yang Q."/>
            <person name="An Z."/>
            <person name="Feng S."/>
            <person name="Deng Z."/>
            <person name="Wu W."/>
            <person name="Zeng X."/>
            <person name="Tu M."/>
            <person name="Wang X."/>
            <person name="Huang H."/>
        </authorList>
    </citation>
    <scope>NUCLEOTIDE SEQUENCE</scope>
    <source>
        <strain evidence="5">MT/VB/25A 57/8</strain>
    </source>
</reference>
<dbReference type="SUPFAM" id="SSF48371">
    <property type="entry name" value="ARM repeat"/>
    <property type="match status" value="1"/>
</dbReference>
<comment type="similarity">
    <text evidence="2">Belongs to the MYBBP1A family.</text>
</comment>
<dbReference type="InterPro" id="IPR016024">
    <property type="entry name" value="ARM-type_fold"/>
</dbReference>
<dbReference type="Pfam" id="PF04931">
    <property type="entry name" value="DNA_pol_phi"/>
    <property type="match status" value="1"/>
</dbReference>
<feature type="compositionally biased region" description="Polar residues" evidence="4">
    <location>
        <begin position="18"/>
        <end position="27"/>
    </location>
</feature>
<feature type="compositionally biased region" description="Acidic residues" evidence="4">
    <location>
        <begin position="936"/>
        <end position="947"/>
    </location>
</feature>
<proteinExistence type="inferred from homology"/>
<evidence type="ECO:0000313" key="6">
    <source>
        <dbReference type="Proteomes" id="UP001174677"/>
    </source>
</evidence>
<comment type="subcellular location">
    <subcellularLocation>
        <location evidence="1">Nucleus</location>
    </subcellularLocation>
</comment>
<feature type="region of interest" description="Disordered" evidence="4">
    <location>
        <begin position="574"/>
        <end position="603"/>
    </location>
</feature>
<evidence type="ECO:0000256" key="3">
    <source>
        <dbReference type="ARBA" id="ARBA00023242"/>
    </source>
</evidence>
<dbReference type="Proteomes" id="UP001174677">
    <property type="component" value="Chromosome 14"/>
</dbReference>
<evidence type="ECO:0000256" key="4">
    <source>
        <dbReference type="SAM" id="MobiDB-lite"/>
    </source>
</evidence>
<feature type="region of interest" description="Disordered" evidence="4">
    <location>
        <begin position="906"/>
        <end position="947"/>
    </location>
</feature>
<dbReference type="InterPro" id="IPR007015">
    <property type="entry name" value="DNA_pol_V/MYBBP1A"/>
</dbReference>
<dbReference type="EMBL" id="JARPOI010000014">
    <property type="protein sequence ID" value="KAJ9159247.1"/>
    <property type="molecule type" value="Genomic_DNA"/>
</dbReference>